<gene>
    <name evidence="2" type="ORF">GRG538_LOCUS10064</name>
    <name evidence="3" type="ORF">QYT958_LOCUS31695</name>
</gene>
<dbReference type="InterPro" id="IPR012340">
    <property type="entry name" value="NA-bd_OB-fold"/>
</dbReference>
<dbReference type="CDD" id="cd04458">
    <property type="entry name" value="CSP_CDS"/>
    <property type="match status" value="1"/>
</dbReference>
<dbReference type="Gene3D" id="2.40.50.140">
    <property type="entry name" value="Nucleic acid-binding proteins"/>
    <property type="match status" value="1"/>
</dbReference>
<organism evidence="2 4">
    <name type="scientific">Rotaria socialis</name>
    <dbReference type="NCBI Taxonomy" id="392032"/>
    <lineage>
        <taxon>Eukaryota</taxon>
        <taxon>Metazoa</taxon>
        <taxon>Spiralia</taxon>
        <taxon>Gnathifera</taxon>
        <taxon>Rotifera</taxon>
        <taxon>Eurotatoria</taxon>
        <taxon>Bdelloidea</taxon>
        <taxon>Philodinida</taxon>
        <taxon>Philodinidae</taxon>
        <taxon>Rotaria</taxon>
    </lineage>
</organism>
<feature type="domain" description="CSD" evidence="1">
    <location>
        <begin position="221"/>
        <end position="288"/>
    </location>
</feature>
<evidence type="ECO:0000313" key="3">
    <source>
        <dbReference type="EMBL" id="CAF4926265.1"/>
    </source>
</evidence>
<dbReference type="AlphaFoldDB" id="A0A818A0J1"/>
<evidence type="ECO:0000313" key="4">
    <source>
        <dbReference type="Proteomes" id="UP000663872"/>
    </source>
</evidence>
<dbReference type="InterPro" id="IPR002059">
    <property type="entry name" value="CSP_DNA-bd"/>
</dbReference>
<sequence length="291" mass="34486">MNDVRFYSLDGGVTHKDSDWANEFRSRVLGKPSIKIKSIHIHHTPDIFDPDEDYVGLIVYLCDEKNHFILNNVHSQTGDIYIRRSSWIFDNTPKRRKRKAYVHGRLFYSIFRCWKKKKMNLVGAGFSYCKGTWKFNSRTLNTMSPNNNDDTYHNTDRKLSISEERIIRTMCCYFYINHEWLAMPPEERIPFHALKQLGLTEEKSQISGRVNDISEVDPDRRLRGKVIWFDVQKGYGFIDVTGFQVGMFVHWTAIDRMTRRRAFLKHGEDVEFHVVQSDRGWKTRKLTRLKP</sequence>
<accession>A0A818A0J1</accession>
<dbReference type="InterPro" id="IPR050181">
    <property type="entry name" value="Cold_shock_domain"/>
</dbReference>
<evidence type="ECO:0000313" key="2">
    <source>
        <dbReference type="EMBL" id="CAF3401594.1"/>
    </source>
</evidence>
<dbReference type="GO" id="GO:0003676">
    <property type="term" value="F:nucleic acid binding"/>
    <property type="evidence" value="ECO:0007669"/>
    <property type="project" value="InterPro"/>
</dbReference>
<evidence type="ECO:0000259" key="1">
    <source>
        <dbReference type="PROSITE" id="PS51857"/>
    </source>
</evidence>
<dbReference type="PRINTS" id="PR00050">
    <property type="entry name" value="COLDSHOCK"/>
</dbReference>
<dbReference type="SUPFAM" id="SSF50249">
    <property type="entry name" value="Nucleic acid-binding proteins"/>
    <property type="match status" value="1"/>
</dbReference>
<dbReference type="Proteomes" id="UP000663872">
    <property type="component" value="Unassembled WGS sequence"/>
</dbReference>
<name>A0A818A0J1_9BILA</name>
<dbReference type="Proteomes" id="UP000663848">
    <property type="component" value="Unassembled WGS sequence"/>
</dbReference>
<protein>
    <recommendedName>
        <fullName evidence="1">CSD domain-containing protein</fullName>
    </recommendedName>
</protein>
<dbReference type="SMART" id="SM00357">
    <property type="entry name" value="CSP"/>
    <property type="match status" value="1"/>
</dbReference>
<dbReference type="EMBL" id="CAJNYT010001262">
    <property type="protein sequence ID" value="CAF3401594.1"/>
    <property type="molecule type" value="Genomic_DNA"/>
</dbReference>
<dbReference type="InterPro" id="IPR011129">
    <property type="entry name" value="CSD"/>
</dbReference>
<proteinExistence type="predicted"/>
<comment type="caution">
    <text evidence="2">The sequence shown here is derived from an EMBL/GenBank/DDBJ whole genome shotgun (WGS) entry which is preliminary data.</text>
</comment>
<dbReference type="PANTHER" id="PTHR11544">
    <property type="entry name" value="COLD SHOCK DOMAIN CONTAINING PROTEINS"/>
    <property type="match status" value="1"/>
</dbReference>
<reference evidence="2" key="1">
    <citation type="submission" date="2021-02" db="EMBL/GenBank/DDBJ databases">
        <authorList>
            <person name="Nowell W R."/>
        </authorList>
    </citation>
    <scope>NUCLEOTIDE SEQUENCE</scope>
</reference>
<dbReference type="Pfam" id="PF00313">
    <property type="entry name" value="CSD"/>
    <property type="match status" value="1"/>
</dbReference>
<dbReference type="PROSITE" id="PS51857">
    <property type="entry name" value="CSD_2"/>
    <property type="match status" value="1"/>
</dbReference>
<dbReference type="EMBL" id="CAJOBR010020125">
    <property type="protein sequence ID" value="CAF4926265.1"/>
    <property type="molecule type" value="Genomic_DNA"/>
</dbReference>